<feature type="transmembrane region" description="Helical" evidence="1">
    <location>
        <begin position="109"/>
        <end position="129"/>
    </location>
</feature>
<evidence type="ECO:0000259" key="2">
    <source>
        <dbReference type="Pfam" id="PF07885"/>
    </source>
</evidence>
<sequence>MFVQIGIGSLMMVINIIIAGLAAWGMESVFARIQPWLVREPHRPKQIVVMLVTALTALFLVTAGVWIWAFCFRTLGIFITMEGAVYFSLVAYTTLGYGDILLTHEWRILGGMAAANGLLNIGLLTAIMVEALRHVRLNQIEARRLHRLAVEEAARVAAHTAATADAQG</sequence>
<keyword evidence="1" id="KW-1133">Transmembrane helix</keyword>
<evidence type="ECO:0000313" key="3">
    <source>
        <dbReference type="EMBL" id="PCD76458.1"/>
    </source>
</evidence>
<evidence type="ECO:0000256" key="1">
    <source>
        <dbReference type="SAM" id="Phobius"/>
    </source>
</evidence>
<dbReference type="EMBL" id="NTJD01000006">
    <property type="protein sequence ID" value="PCD76458.1"/>
    <property type="molecule type" value="Genomic_DNA"/>
</dbReference>
<proteinExistence type="predicted"/>
<feature type="transmembrane region" description="Helical" evidence="1">
    <location>
        <begin position="75"/>
        <end position="97"/>
    </location>
</feature>
<dbReference type="Proteomes" id="UP000243507">
    <property type="component" value="Unassembled WGS sequence"/>
</dbReference>
<feature type="transmembrane region" description="Helical" evidence="1">
    <location>
        <begin position="47"/>
        <end position="69"/>
    </location>
</feature>
<organism evidence="3 4">
    <name type="scientific">Pseudothioclava arenosa</name>
    <dbReference type="NCBI Taxonomy" id="1795308"/>
    <lineage>
        <taxon>Bacteria</taxon>
        <taxon>Pseudomonadati</taxon>
        <taxon>Pseudomonadota</taxon>
        <taxon>Alphaproteobacteria</taxon>
        <taxon>Rhodobacterales</taxon>
        <taxon>Paracoccaceae</taxon>
        <taxon>Pseudothioclava</taxon>
    </lineage>
</organism>
<dbReference type="AlphaFoldDB" id="A0A2A4CQ98"/>
<accession>A0A2A4CQ98</accession>
<comment type="caution">
    <text evidence="3">The sequence shown here is derived from an EMBL/GenBank/DDBJ whole genome shotgun (WGS) entry which is preliminary data.</text>
</comment>
<keyword evidence="1" id="KW-0812">Transmembrane</keyword>
<dbReference type="Gene3D" id="1.10.287.70">
    <property type="match status" value="1"/>
</dbReference>
<feature type="transmembrane region" description="Helical" evidence="1">
    <location>
        <begin position="6"/>
        <end position="26"/>
    </location>
</feature>
<dbReference type="Pfam" id="PF07885">
    <property type="entry name" value="Ion_trans_2"/>
    <property type="match status" value="1"/>
</dbReference>
<feature type="domain" description="Potassium channel" evidence="2">
    <location>
        <begin position="63"/>
        <end position="133"/>
    </location>
</feature>
<dbReference type="RefSeq" id="WP_096433660.1">
    <property type="nucleotide sequence ID" value="NZ_NTJD01000006.1"/>
</dbReference>
<dbReference type="OrthoDB" id="2974133at2"/>
<dbReference type="SUPFAM" id="SSF81324">
    <property type="entry name" value="Voltage-gated potassium channels"/>
    <property type="match status" value="1"/>
</dbReference>
<dbReference type="InterPro" id="IPR013099">
    <property type="entry name" value="K_chnl_dom"/>
</dbReference>
<name>A0A2A4CQ98_9RHOB</name>
<keyword evidence="4" id="KW-1185">Reference proteome</keyword>
<protein>
    <submittedName>
        <fullName evidence="3">Metal transporter</fullName>
    </submittedName>
</protein>
<reference evidence="3 4" key="1">
    <citation type="submission" date="2017-09" db="EMBL/GenBank/DDBJ databases">
        <title>A multilocus sequence analysis scheme for characterization of bacteria in the genus Thioclava.</title>
        <authorList>
            <person name="Liu Y."/>
            <person name="Shao Z."/>
        </authorList>
    </citation>
    <scope>NUCLEOTIDE SEQUENCE [LARGE SCALE GENOMIC DNA]</scope>
    <source>
        <strain evidence="3 4">CAU 1312</strain>
    </source>
</reference>
<gene>
    <name evidence="3" type="ORF">CLN94_08815</name>
</gene>
<keyword evidence="1" id="KW-0472">Membrane</keyword>
<evidence type="ECO:0000313" key="4">
    <source>
        <dbReference type="Proteomes" id="UP000243507"/>
    </source>
</evidence>